<name>A0AAU8JKH4_9CYAN</name>
<proteinExistence type="predicted"/>
<dbReference type="RefSeq" id="WP_054469383.1">
    <property type="nucleotide sequence ID" value="NZ_CP159837.1"/>
</dbReference>
<reference evidence="1" key="1">
    <citation type="submission" date="2024-07" db="EMBL/GenBank/DDBJ databases">
        <authorList>
            <person name="Kim Y.J."/>
            <person name="Jeong J.Y."/>
        </authorList>
    </citation>
    <scope>NUCLEOTIDE SEQUENCE</scope>
    <source>
        <strain evidence="1">GIHE-MW2</strain>
    </source>
</reference>
<dbReference type="AlphaFoldDB" id="A0AAU8JKH4"/>
<organism evidence="1">
    <name type="scientific">Planktothricoides raciborskii GIHE-MW2</name>
    <dbReference type="NCBI Taxonomy" id="2792601"/>
    <lineage>
        <taxon>Bacteria</taxon>
        <taxon>Bacillati</taxon>
        <taxon>Cyanobacteriota</taxon>
        <taxon>Cyanophyceae</taxon>
        <taxon>Oscillatoriophycideae</taxon>
        <taxon>Oscillatoriales</taxon>
        <taxon>Oscillatoriaceae</taxon>
        <taxon>Planktothricoides</taxon>
    </lineage>
</organism>
<accession>A0AAU8JKH4</accession>
<gene>
    <name evidence="1" type="ORF">ABWT76_002119</name>
</gene>
<protein>
    <submittedName>
        <fullName evidence="1">Uncharacterized protein</fullName>
    </submittedName>
</protein>
<sequence length="164" mass="18649">MHKQSGFFALLSSALMADESSTTAIRESLLPDEQQTLARLTNQYQRLFERLDNLEPGNPTTLGQSDSLAKQYAAVFSAYQENIECTKHLLSKQQDLAGRYERLLQKYAQKLNQNNLSDKQRCTYKKLYNQYAQLCKQHSQACSAVSIHLKLSDCSETNSGIYLN</sequence>
<evidence type="ECO:0000313" key="1">
    <source>
        <dbReference type="EMBL" id="XCM39214.1"/>
    </source>
</evidence>
<dbReference type="EMBL" id="CP159837">
    <property type="protein sequence ID" value="XCM39214.1"/>
    <property type="molecule type" value="Genomic_DNA"/>
</dbReference>